<evidence type="ECO:0000313" key="6">
    <source>
        <dbReference type="EMBL" id="AXB49933.1"/>
    </source>
</evidence>
<dbReference type="Proteomes" id="UP000282153">
    <property type="component" value="Segment"/>
</dbReference>
<evidence type="ECO:0000313" key="2">
    <source>
        <dbReference type="EMBL" id="AJL34193.1"/>
    </source>
</evidence>
<evidence type="ECO:0000313" key="4">
    <source>
        <dbReference type="EMBL" id="AXB49417.1"/>
    </source>
</evidence>
<reference evidence="2 7" key="1">
    <citation type="journal article" date="2015" name="Virus Genes">
        <title>Comparative analysis of the complete genome sequences of Kenyan African swine fever virus isolates within p72 genotypes IX and X.</title>
        <authorList>
            <person name="Bishop R.P."/>
            <person name="Fleischauer C."/>
            <person name="de Villiers E.P."/>
            <person name="Okoth E.A."/>
            <person name="Arias M."/>
            <person name="Gallardo C."/>
            <person name="Upton C."/>
        </authorList>
    </citation>
    <scope>NUCLEOTIDE SEQUENCE [LARGE SCALE GENOMIC DNA]</scope>
    <source>
        <strain evidence="2">Ken06.Bus</strain>
    </source>
</reference>
<organismHost>
    <name type="scientific">Sus scrofa</name>
    <name type="common">Pig</name>
    <dbReference type="NCBI Taxonomy" id="9823"/>
</organismHost>
<dbReference type="GeneID" id="41901719"/>
<organismHost>
    <name type="scientific">Phacochoerus africanus</name>
    <name type="common">Warthog</name>
    <dbReference type="NCBI Taxonomy" id="41426"/>
</organismHost>
<organismHost>
    <name type="scientific">Phacochoerus aethiopicus</name>
    <name type="common">Warthog</name>
    <dbReference type="NCBI Taxonomy" id="85517"/>
</organismHost>
<gene>
    <name evidence="2" type="primary">BA71V-X69R</name>
    <name evidence="3" type="synonym">X69R</name>
</gene>
<dbReference type="EMBL" id="MH025918">
    <property type="protein sequence ID" value="AXB49589.1"/>
    <property type="molecule type" value="Genomic_DNA"/>
</dbReference>
<organismHost>
    <name type="scientific">Potamochoerus larvatus</name>
    <name type="common">Bushpig</name>
    <dbReference type="NCBI Taxonomy" id="273792"/>
</organismHost>
<reference evidence="3" key="3">
    <citation type="submission" date="2018-07" db="EMBL/GenBank/DDBJ databases">
        <title>Five whole genome sequences of African swine fever virus genotype IX from domestic pigs in Uganda.</title>
        <authorList>
            <person name="Masembe C."/>
            <person name="Sreenu V.B."/>
            <person name="Filipe A.D.S."/>
            <person name="Wilkie G."/>
            <person name="Ogweng P."/>
            <person name="Mayega F.J."/>
            <person name="Muwanika V."/>
            <person name="Biek R."/>
            <person name="Palmarini M."/>
            <person name="Davison A."/>
        </authorList>
    </citation>
    <scope>NUCLEOTIDE SEQUENCE [LARGE SCALE GENOMIC DNA]</scope>
    <source>
        <strain evidence="5">R25</strain>
        <strain evidence="6">R35</strain>
        <strain evidence="4">R7</strain>
        <strain evidence="3">R8</strain>
    </source>
</reference>
<name>A0A0C5BCI8_ASF</name>
<evidence type="ECO:0000313" key="7">
    <source>
        <dbReference type="Proteomes" id="UP000101566"/>
    </source>
</evidence>
<evidence type="ECO:0000256" key="1">
    <source>
        <dbReference type="SAM" id="Phobius"/>
    </source>
</evidence>
<keyword evidence="1" id="KW-0812">Transmembrane</keyword>
<dbReference type="KEGG" id="vg:41901719"/>
<organism evidence="2 7">
    <name type="scientific">African swine fever virus</name>
    <name type="common">ASFV</name>
    <dbReference type="NCBI Taxonomy" id="10497"/>
    <lineage>
        <taxon>Viruses</taxon>
        <taxon>Varidnaviria</taxon>
        <taxon>Bamfordvirae</taxon>
        <taxon>Nucleocytoviricota</taxon>
        <taxon>Pokkesviricetes</taxon>
        <taxon>Asfuvirales</taxon>
        <taxon>Asfarviridae</taxon>
        <taxon>Asfivirus</taxon>
        <taxon>Asfivirus haemorrhagiae</taxon>
    </lineage>
</organism>
<evidence type="ECO:0000313" key="5">
    <source>
        <dbReference type="EMBL" id="AXB49589.1"/>
    </source>
</evidence>
<dbReference type="Proteomes" id="UP000276891">
    <property type="component" value="Segment"/>
</dbReference>
<dbReference type="EMBL" id="MH025920">
    <property type="protein sequence ID" value="AXB49933.1"/>
    <property type="molecule type" value="Genomic_DNA"/>
</dbReference>
<protein>
    <submittedName>
        <fullName evidence="2">BA71V-X69R</fullName>
    </submittedName>
    <submittedName>
        <fullName evidence="3">PX69R</fullName>
    </submittedName>
</protein>
<dbReference type="EMBL" id="MH025917">
    <property type="protein sequence ID" value="AXB49417.1"/>
    <property type="molecule type" value="Genomic_DNA"/>
</dbReference>
<reference evidence="3" key="2">
    <citation type="submission" date="2018-03" db="EMBL/GenBank/DDBJ databases">
        <authorList>
            <person name="Keele B.F."/>
        </authorList>
    </citation>
    <scope>NUCLEOTIDE SEQUENCE</scope>
    <source>
        <strain evidence="5">R25</strain>
        <strain evidence="6">R35</strain>
        <strain evidence="4">R7</strain>
        <strain evidence="3">R8</strain>
    </source>
</reference>
<keyword evidence="1" id="KW-1133">Transmembrane helix</keyword>
<accession>A0A0C5BCI8</accession>
<dbReference type="RefSeq" id="YP_009702913.1">
    <property type="nucleotide sequence ID" value="NC_044946.1"/>
</dbReference>
<dbReference type="EMBL" id="KM111295">
    <property type="protein sequence ID" value="AJL34193.1"/>
    <property type="molecule type" value="Genomic_DNA"/>
</dbReference>
<organismHost>
    <name type="scientific">Ornithodoros moubata</name>
    <name type="common">Soft tick</name>
    <name type="synonym">Argasid tick</name>
    <dbReference type="NCBI Taxonomy" id="6938"/>
</organismHost>
<organismHost>
    <name type="scientific">Ornithodoros</name>
    <name type="common">relapsing fever ticks</name>
    <dbReference type="NCBI Taxonomy" id="6937"/>
</organismHost>
<evidence type="ECO:0000313" key="3">
    <source>
        <dbReference type="EMBL" id="AXB49243.1"/>
    </source>
</evidence>
<dbReference type="Proteomes" id="UP000275389">
    <property type="component" value="Segment"/>
</dbReference>
<dbReference type="Proteomes" id="UP000273742">
    <property type="component" value="Segment"/>
</dbReference>
<sequence>MLLLYTVMILTCIIYKLVPDNKYWPIHMFFFIIVYIVYMYEKLDIHEKSQFWNHTMARLSGCPVPTIICNC</sequence>
<proteinExistence type="predicted"/>
<keyword evidence="1" id="KW-0472">Membrane</keyword>
<dbReference type="EMBL" id="MH025916">
    <property type="protein sequence ID" value="AXB49243.1"/>
    <property type="molecule type" value="Genomic_DNA"/>
</dbReference>
<dbReference type="Proteomes" id="UP000101566">
    <property type="component" value="Segment"/>
</dbReference>
<feature type="transmembrane region" description="Helical" evidence="1">
    <location>
        <begin position="23"/>
        <end position="40"/>
    </location>
</feature>